<dbReference type="InterPro" id="IPR040999">
    <property type="entry name" value="Mak_N_cap"/>
</dbReference>
<keyword evidence="4" id="KW-0067">ATP-binding</keyword>
<protein>
    <recommendedName>
        <fullName evidence="5">Maltokinase N-terminal cap domain-containing protein</fullName>
    </recommendedName>
</protein>
<comment type="caution">
    <text evidence="6">The sequence shown here is derived from an EMBL/GenBank/DDBJ whole genome shotgun (WGS) entry which is preliminary data.</text>
</comment>
<feature type="domain" description="Maltokinase N-terminal cap" evidence="5">
    <location>
        <begin position="20"/>
        <end position="100"/>
    </location>
</feature>
<dbReference type="GO" id="GO:0005524">
    <property type="term" value="F:ATP binding"/>
    <property type="evidence" value="ECO:0007669"/>
    <property type="project" value="UniProtKB-KW"/>
</dbReference>
<dbReference type="Proteomes" id="UP000256269">
    <property type="component" value="Unassembled WGS sequence"/>
</dbReference>
<dbReference type="GO" id="GO:0016301">
    <property type="term" value="F:kinase activity"/>
    <property type="evidence" value="ECO:0007669"/>
    <property type="project" value="UniProtKB-KW"/>
</dbReference>
<evidence type="ECO:0000313" key="6">
    <source>
        <dbReference type="EMBL" id="REH39271.1"/>
    </source>
</evidence>
<keyword evidence="1" id="KW-0808">Transferase</keyword>
<proteinExistence type="predicted"/>
<gene>
    <name evidence="6" type="ORF">BCF44_113126</name>
</gene>
<keyword evidence="3" id="KW-0418">Kinase</keyword>
<sequence>MSLIHRTTLTPTKLELLTEWLPSQPWYRGTGAPSLTKAGGFRLDDPANVVGIEFMAVADGDVLYHVPMTYRSEPVEGVPLIGTTEHGVLGHRFVYDGVHDPVLLTTLVALFNREVQPQMQSVNDTVDPSVSTCFDGRIESAGCEAVSTTSAATDVRLNPELVLRIRRCLADPLPEHIGGVVATVADQSVPMMVLLRPDA</sequence>
<evidence type="ECO:0000313" key="7">
    <source>
        <dbReference type="Proteomes" id="UP000256269"/>
    </source>
</evidence>
<dbReference type="RefSeq" id="WP_116178616.1">
    <property type="nucleotide sequence ID" value="NZ_CP144375.1"/>
</dbReference>
<evidence type="ECO:0000256" key="3">
    <source>
        <dbReference type="ARBA" id="ARBA00022777"/>
    </source>
</evidence>
<reference evidence="6 7" key="1">
    <citation type="submission" date="2018-08" db="EMBL/GenBank/DDBJ databases">
        <title>Genomic Encyclopedia of Archaeal and Bacterial Type Strains, Phase II (KMG-II): from individual species to whole genera.</title>
        <authorList>
            <person name="Goeker M."/>
        </authorList>
    </citation>
    <scope>NUCLEOTIDE SEQUENCE [LARGE SCALE GENOMIC DNA]</scope>
    <source>
        <strain evidence="6 7">DSM 45791</strain>
    </source>
</reference>
<evidence type="ECO:0000256" key="4">
    <source>
        <dbReference type="ARBA" id="ARBA00022840"/>
    </source>
</evidence>
<name>A0A3E0H738_9PSEU</name>
<dbReference type="OrthoDB" id="3787729at2"/>
<evidence type="ECO:0000256" key="2">
    <source>
        <dbReference type="ARBA" id="ARBA00022741"/>
    </source>
</evidence>
<dbReference type="Pfam" id="PF18085">
    <property type="entry name" value="Mak_N_cap"/>
    <property type="match status" value="1"/>
</dbReference>
<keyword evidence="2" id="KW-0547">Nucleotide-binding</keyword>
<organism evidence="6 7">
    <name type="scientific">Kutzneria buriramensis</name>
    <dbReference type="NCBI Taxonomy" id="1045776"/>
    <lineage>
        <taxon>Bacteria</taxon>
        <taxon>Bacillati</taxon>
        <taxon>Actinomycetota</taxon>
        <taxon>Actinomycetes</taxon>
        <taxon>Pseudonocardiales</taxon>
        <taxon>Pseudonocardiaceae</taxon>
        <taxon>Kutzneria</taxon>
    </lineage>
</organism>
<keyword evidence="7" id="KW-1185">Reference proteome</keyword>
<evidence type="ECO:0000256" key="1">
    <source>
        <dbReference type="ARBA" id="ARBA00022679"/>
    </source>
</evidence>
<evidence type="ECO:0000259" key="5">
    <source>
        <dbReference type="Pfam" id="PF18085"/>
    </source>
</evidence>
<accession>A0A3E0H738</accession>
<dbReference type="EMBL" id="QUNO01000013">
    <property type="protein sequence ID" value="REH39271.1"/>
    <property type="molecule type" value="Genomic_DNA"/>
</dbReference>
<dbReference type="AlphaFoldDB" id="A0A3E0H738"/>